<name>A0AAI8KYU3_9ACTN</name>
<dbReference type="PROSITE" id="PS01124">
    <property type="entry name" value="HTH_ARAC_FAMILY_2"/>
    <property type="match status" value="1"/>
</dbReference>
<sequence>MDERRSVVIFLFDEVQSLGLSGPADVFSCANEVTSASLRYDVRTASHDGAAVRTSSGLTVIPDCGVADISDVGTLIVPNADAIPALEAEAARAFGALAGRAQRIASVGTGAFLIAETGVLDGRRATADWALSDELARRFPDITVDSRDTVVKDGHVTTAGGGTSAIEMALTLVEEDLGRDVAQQIAQFLVTHLRKPGGQAQFADAQLHEARGLALRQLQRQVQADPGADWTLRSMSLRAGLSERHLSRQFRAEIGMTARQYVERARVAVASRQLIETRQSAELIAREAGFGTEATMRKSFLRVLQVAPLEYRRRFS</sequence>
<dbReference type="Proteomes" id="UP000265765">
    <property type="component" value="Chromosome"/>
</dbReference>
<dbReference type="SUPFAM" id="SSF46689">
    <property type="entry name" value="Homeodomain-like"/>
    <property type="match status" value="2"/>
</dbReference>
<keyword evidence="2" id="KW-0804">Transcription</keyword>
<dbReference type="InterPro" id="IPR018060">
    <property type="entry name" value="HTH_AraC"/>
</dbReference>
<dbReference type="GeneID" id="91281563"/>
<protein>
    <submittedName>
        <fullName evidence="4">Isonitrile hydratase</fullName>
        <ecNumber evidence="4">4.2.1.103</ecNumber>
    </submittedName>
</protein>
<dbReference type="PANTHER" id="PTHR43130:SF3">
    <property type="entry name" value="HTH-TYPE TRANSCRIPTIONAL REGULATOR RV1931C"/>
    <property type="match status" value="1"/>
</dbReference>
<evidence type="ECO:0000259" key="3">
    <source>
        <dbReference type="PROSITE" id="PS01124"/>
    </source>
</evidence>
<dbReference type="KEGG" id="sge:DWG14_02630"/>
<dbReference type="Pfam" id="PF01965">
    <property type="entry name" value="DJ-1_PfpI"/>
    <property type="match status" value="1"/>
</dbReference>
<dbReference type="Gene3D" id="3.40.50.880">
    <property type="match status" value="1"/>
</dbReference>
<dbReference type="InterPro" id="IPR002818">
    <property type="entry name" value="DJ-1/PfpI"/>
</dbReference>
<dbReference type="InterPro" id="IPR029062">
    <property type="entry name" value="Class_I_gatase-like"/>
</dbReference>
<dbReference type="SUPFAM" id="SSF52317">
    <property type="entry name" value="Class I glutamine amidotransferase-like"/>
    <property type="match status" value="1"/>
</dbReference>
<accession>A0AAI8KYU3</accession>
<dbReference type="RefSeq" id="WP_120050900.1">
    <property type="nucleotide sequence ID" value="NZ_CP032427.1"/>
</dbReference>
<dbReference type="EC" id="4.2.1.103" evidence="4"/>
<dbReference type="AlphaFoldDB" id="A0AAI8KYU3"/>
<gene>
    <name evidence="4" type="primary">inhA_3</name>
    <name evidence="4" type="ORF">DWG14_02630</name>
</gene>
<keyword evidence="1" id="KW-0805">Transcription regulation</keyword>
<dbReference type="InterPro" id="IPR052158">
    <property type="entry name" value="INH-QAR"/>
</dbReference>
<reference evidence="4 5" key="1">
    <citation type="submission" date="2018-09" db="EMBL/GenBank/DDBJ databases">
        <title>Production of Trimethoprim by Streptomyces sp. 3E-1.</title>
        <authorList>
            <person name="Kang H.J."/>
            <person name="Kim S.B."/>
        </authorList>
    </citation>
    <scope>NUCLEOTIDE SEQUENCE [LARGE SCALE GENOMIC DNA]</scope>
    <source>
        <strain evidence="4 5">3E-1</strain>
    </source>
</reference>
<dbReference type="InterPro" id="IPR009057">
    <property type="entry name" value="Homeodomain-like_sf"/>
</dbReference>
<dbReference type="GO" id="GO:0003700">
    <property type="term" value="F:DNA-binding transcription factor activity"/>
    <property type="evidence" value="ECO:0007669"/>
    <property type="project" value="InterPro"/>
</dbReference>
<evidence type="ECO:0000256" key="2">
    <source>
        <dbReference type="ARBA" id="ARBA00023163"/>
    </source>
</evidence>
<evidence type="ECO:0000256" key="1">
    <source>
        <dbReference type="ARBA" id="ARBA00023015"/>
    </source>
</evidence>
<feature type="domain" description="HTH araC/xylS-type" evidence="3">
    <location>
        <begin position="216"/>
        <end position="314"/>
    </location>
</feature>
<dbReference type="GO" id="GO:0043565">
    <property type="term" value="F:sequence-specific DNA binding"/>
    <property type="evidence" value="ECO:0007669"/>
    <property type="project" value="InterPro"/>
</dbReference>
<keyword evidence="4" id="KW-0456">Lyase</keyword>
<dbReference type="CDD" id="cd03137">
    <property type="entry name" value="GATase1_AraC_1"/>
    <property type="match status" value="1"/>
</dbReference>
<dbReference type="PANTHER" id="PTHR43130">
    <property type="entry name" value="ARAC-FAMILY TRANSCRIPTIONAL REGULATOR"/>
    <property type="match status" value="1"/>
</dbReference>
<dbReference type="GO" id="GO:0050549">
    <property type="term" value="F:cyclohexyl-isocyanide hydratase activity"/>
    <property type="evidence" value="ECO:0007669"/>
    <property type="project" value="UniProtKB-EC"/>
</dbReference>
<dbReference type="Pfam" id="PF12833">
    <property type="entry name" value="HTH_18"/>
    <property type="match status" value="1"/>
</dbReference>
<dbReference type="SMART" id="SM00342">
    <property type="entry name" value="HTH_ARAC"/>
    <property type="match status" value="1"/>
</dbReference>
<dbReference type="EMBL" id="CP032427">
    <property type="protein sequence ID" value="AYC38401.1"/>
    <property type="molecule type" value="Genomic_DNA"/>
</dbReference>
<organism evidence="4 5">
    <name type="scientific">Streptomyces griseorubiginosus</name>
    <dbReference type="NCBI Taxonomy" id="67304"/>
    <lineage>
        <taxon>Bacteria</taxon>
        <taxon>Bacillati</taxon>
        <taxon>Actinomycetota</taxon>
        <taxon>Actinomycetes</taxon>
        <taxon>Kitasatosporales</taxon>
        <taxon>Streptomycetaceae</taxon>
        <taxon>Streptomyces</taxon>
    </lineage>
</organism>
<proteinExistence type="predicted"/>
<evidence type="ECO:0000313" key="4">
    <source>
        <dbReference type="EMBL" id="AYC38401.1"/>
    </source>
</evidence>
<evidence type="ECO:0000313" key="5">
    <source>
        <dbReference type="Proteomes" id="UP000265765"/>
    </source>
</evidence>
<dbReference type="Gene3D" id="1.10.10.60">
    <property type="entry name" value="Homeodomain-like"/>
    <property type="match status" value="1"/>
</dbReference>